<dbReference type="Gene3D" id="3.40.50.300">
    <property type="entry name" value="P-loop containing nucleotide triphosphate hydrolases"/>
    <property type="match status" value="1"/>
</dbReference>
<protein>
    <submittedName>
        <fullName evidence="1">Shikimate kinase</fullName>
        <ecNumber evidence="1">2.7.1.71</ecNumber>
    </submittedName>
</protein>
<evidence type="ECO:0000313" key="1">
    <source>
        <dbReference type="EMBL" id="QBE98450.1"/>
    </source>
</evidence>
<reference evidence="1 2" key="1">
    <citation type="submission" date="2019-01" db="EMBL/GenBank/DDBJ databases">
        <title>PMF-metabolizing Aryl O-demethylase.</title>
        <authorList>
            <person name="Kim M."/>
        </authorList>
    </citation>
    <scope>NUCLEOTIDE SEQUENCE [LARGE SCALE GENOMIC DNA]</scope>
    <source>
        <strain evidence="1 2">PMF1</strain>
    </source>
</reference>
<evidence type="ECO:0000313" key="2">
    <source>
        <dbReference type="Proteomes" id="UP000289794"/>
    </source>
</evidence>
<dbReference type="Proteomes" id="UP000289794">
    <property type="component" value="Chromosome"/>
</dbReference>
<dbReference type="RefSeq" id="WP_243125947.1">
    <property type="nucleotide sequence ID" value="NZ_CP035945.1"/>
</dbReference>
<name>A0A4P6M3Y4_9FIRM</name>
<dbReference type="KEGG" id="bpro:PMF13cell1_04016"/>
<gene>
    <name evidence="1" type="primary">aroK_3</name>
    <name evidence="1" type="ORF">PMF13cell1_04016</name>
</gene>
<keyword evidence="1" id="KW-0808">Transferase</keyword>
<dbReference type="InterPro" id="IPR027417">
    <property type="entry name" value="P-loop_NTPase"/>
</dbReference>
<keyword evidence="1" id="KW-0418">Kinase</keyword>
<dbReference type="AlphaFoldDB" id="A0A4P6M3Y4"/>
<sequence length="60" mass="6555">MGTGIIICGLNGTGKSTLGKALAEKLHFYFIDNEDLYFPKTAPDYIYALSRTLFSVCCGD</sequence>
<dbReference type="SUPFAM" id="SSF52540">
    <property type="entry name" value="P-loop containing nucleoside triphosphate hydrolases"/>
    <property type="match status" value="1"/>
</dbReference>
<dbReference type="InterPro" id="IPR031322">
    <property type="entry name" value="Shikimate/glucono_kinase"/>
</dbReference>
<organism evidence="1 2">
    <name type="scientific">Blautia producta</name>
    <dbReference type="NCBI Taxonomy" id="33035"/>
    <lineage>
        <taxon>Bacteria</taxon>
        <taxon>Bacillati</taxon>
        <taxon>Bacillota</taxon>
        <taxon>Clostridia</taxon>
        <taxon>Lachnospirales</taxon>
        <taxon>Lachnospiraceae</taxon>
        <taxon>Blautia</taxon>
    </lineage>
</organism>
<dbReference type="GO" id="GO:0004765">
    <property type="term" value="F:shikimate kinase activity"/>
    <property type="evidence" value="ECO:0007669"/>
    <property type="project" value="UniProtKB-EC"/>
</dbReference>
<dbReference type="EMBL" id="CP035945">
    <property type="protein sequence ID" value="QBE98450.1"/>
    <property type="molecule type" value="Genomic_DNA"/>
</dbReference>
<dbReference type="Pfam" id="PF01202">
    <property type="entry name" value="SKI"/>
    <property type="match status" value="1"/>
</dbReference>
<proteinExistence type="predicted"/>
<accession>A0A4P6M3Y4</accession>
<dbReference type="EC" id="2.7.1.71" evidence="1"/>